<comment type="caution">
    <text evidence="1">The sequence shown here is derived from an EMBL/GenBank/DDBJ whole genome shotgun (WGS) entry which is preliminary data.</text>
</comment>
<dbReference type="InterPro" id="IPR023159">
    <property type="entry name" value="SO1590-like_sf"/>
</dbReference>
<dbReference type="OrthoDB" id="69764at2"/>
<sequence length="134" mass="14145">MTTRATGTFEVKVTPQPAESGGQYGVPGRMLLDKQLYGDLEGVSQGQMLAAGTAVKGSAGYVAMELVTGTLQGRRGSFILQHSGTMNRGVPEMAISVVPDSGTEELTGIRGRFTILIADGKHSYEFEYEIGEGA</sequence>
<dbReference type="Proteomes" id="UP000264702">
    <property type="component" value="Unassembled WGS sequence"/>
</dbReference>
<evidence type="ECO:0000313" key="1">
    <source>
        <dbReference type="EMBL" id="RFU18606.1"/>
    </source>
</evidence>
<dbReference type="Gene3D" id="2.40.350.10">
    <property type="entry name" value="SO1590-like"/>
    <property type="match status" value="1"/>
</dbReference>
<dbReference type="AlphaFoldDB" id="A0A372IUL6"/>
<dbReference type="EMBL" id="QVQT01000001">
    <property type="protein sequence ID" value="RFU18606.1"/>
    <property type="molecule type" value="Genomic_DNA"/>
</dbReference>
<dbReference type="InterPro" id="IPR021607">
    <property type="entry name" value="DUF3224"/>
</dbReference>
<name>A0A372IUL6_9BACT</name>
<proteinExistence type="predicted"/>
<keyword evidence="2" id="KW-1185">Reference proteome</keyword>
<protein>
    <submittedName>
        <fullName evidence="1">DUF3224 domain-containing protein</fullName>
    </submittedName>
</protein>
<dbReference type="RefSeq" id="WP_117297903.1">
    <property type="nucleotide sequence ID" value="NZ_QVQT02000001.1"/>
</dbReference>
<organism evidence="1 2">
    <name type="scientific">Paracidobacterium acidisoli</name>
    <dbReference type="NCBI Taxonomy" id="2303751"/>
    <lineage>
        <taxon>Bacteria</taxon>
        <taxon>Pseudomonadati</taxon>
        <taxon>Acidobacteriota</taxon>
        <taxon>Terriglobia</taxon>
        <taxon>Terriglobales</taxon>
        <taxon>Acidobacteriaceae</taxon>
        <taxon>Paracidobacterium</taxon>
    </lineage>
</organism>
<dbReference type="SUPFAM" id="SSF159238">
    <property type="entry name" value="SO1590-like"/>
    <property type="match status" value="1"/>
</dbReference>
<accession>A0A372IUL6</accession>
<dbReference type="Pfam" id="PF11528">
    <property type="entry name" value="DUF3224"/>
    <property type="match status" value="1"/>
</dbReference>
<evidence type="ECO:0000313" key="2">
    <source>
        <dbReference type="Proteomes" id="UP000264702"/>
    </source>
</evidence>
<reference evidence="1 2" key="1">
    <citation type="submission" date="2018-08" db="EMBL/GenBank/DDBJ databases">
        <title>Acidipila sp. 4G-K13, an acidobacterium isolated from forest soil.</title>
        <authorList>
            <person name="Gao Z.-H."/>
            <person name="Qiu L.-H."/>
        </authorList>
    </citation>
    <scope>NUCLEOTIDE SEQUENCE [LARGE SCALE GENOMIC DNA]</scope>
    <source>
        <strain evidence="1 2">4G-K13</strain>
    </source>
</reference>
<gene>
    <name evidence="1" type="ORF">D0Y96_03415</name>
</gene>